<dbReference type="EMBL" id="JAAAUY010001626">
    <property type="protein sequence ID" value="KAF9321447.1"/>
    <property type="molecule type" value="Genomic_DNA"/>
</dbReference>
<protein>
    <submittedName>
        <fullName evidence="2">Uncharacterized protein</fullName>
    </submittedName>
</protein>
<gene>
    <name evidence="2" type="ORF">BG006_002614</name>
</gene>
<accession>A0A9P5S927</accession>
<reference evidence="2" key="1">
    <citation type="journal article" date="2020" name="Fungal Divers.">
        <title>Resolving the Mortierellaceae phylogeny through synthesis of multi-gene phylogenetics and phylogenomics.</title>
        <authorList>
            <person name="Vandepol N."/>
            <person name="Liber J."/>
            <person name="Desiro A."/>
            <person name="Na H."/>
            <person name="Kennedy M."/>
            <person name="Barry K."/>
            <person name="Grigoriev I.V."/>
            <person name="Miller A.N."/>
            <person name="O'Donnell K."/>
            <person name="Stajich J.E."/>
            <person name="Bonito G."/>
        </authorList>
    </citation>
    <scope>NUCLEOTIDE SEQUENCE</scope>
    <source>
        <strain evidence="2">NVP1</strain>
    </source>
</reference>
<evidence type="ECO:0000256" key="1">
    <source>
        <dbReference type="SAM" id="Phobius"/>
    </source>
</evidence>
<name>A0A9P5S927_9FUNG</name>
<organism evidence="2 3">
    <name type="scientific">Podila minutissima</name>
    <dbReference type="NCBI Taxonomy" id="64525"/>
    <lineage>
        <taxon>Eukaryota</taxon>
        <taxon>Fungi</taxon>
        <taxon>Fungi incertae sedis</taxon>
        <taxon>Mucoromycota</taxon>
        <taxon>Mortierellomycotina</taxon>
        <taxon>Mortierellomycetes</taxon>
        <taxon>Mortierellales</taxon>
        <taxon>Mortierellaceae</taxon>
        <taxon>Podila</taxon>
    </lineage>
</organism>
<keyword evidence="1" id="KW-1133">Transmembrane helix</keyword>
<comment type="caution">
    <text evidence="2">The sequence shown here is derived from an EMBL/GenBank/DDBJ whole genome shotgun (WGS) entry which is preliminary data.</text>
</comment>
<dbReference type="AlphaFoldDB" id="A0A9P5S927"/>
<dbReference type="Proteomes" id="UP000696485">
    <property type="component" value="Unassembled WGS sequence"/>
</dbReference>
<keyword evidence="3" id="KW-1185">Reference proteome</keyword>
<sequence length="123" mass="14011">MEESISKTIPVDHGALAATLIPFLGMILMYLALAMSRRLSNLSIAGALEYEKHLREEQPRYQREFGEPFPFEYTFSKDYFCRSADMFYDDDVEFLAYCRVNLSMDMISFIADGWASHRGAGGG</sequence>
<feature type="non-terminal residue" evidence="2">
    <location>
        <position position="123"/>
    </location>
</feature>
<proteinExistence type="predicted"/>
<feature type="transmembrane region" description="Helical" evidence="1">
    <location>
        <begin position="15"/>
        <end position="33"/>
    </location>
</feature>
<keyword evidence="1" id="KW-0812">Transmembrane</keyword>
<evidence type="ECO:0000313" key="3">
    <source>
        <dbReference type="Proteomes" id="UP000696485"/>
    </source>
</evidence>
<keyword evidence="1" id="KW-0472">Membrane</keyword>
<evidence type="ECO:0000313" key="2">
    <source>
        <dbReference type="EMBL" id="KAF9321447.1"/>
    </source>
</evidence>